<keyword evidence="5" id="KW-0472">Membrane</keyword>
<evidence type="ECO:0000256" key="1">
    <source>
        <dbReference type="ARBA" id="ARBA00004776"/>
    </source>
</evidence>
<reference evidence="7 8" key="1">
    <citation type="submission" date="2020-08" db="EMBL/GenBank/DDBJ databases">
        <title>A Genomic Blueprint of the Chicken Gut Microbiome.</title>
        <authorList>
            <person name="Gilroy R."/>
            <person name="Ravi A."/>
            <person name="Getino M."/>
            <person name="Pursley I."/>
            <person name="Horton D.L."/>
            <person name="Alikhan N.-F."/>
            <person name="Baker D."/>
            <person name="Gharbi K."/>
            <person name="Hall N."/>
            <person name="Watson M."/>
            <person name="Adriaenssens E.M."/>
            <person name="Foster-Nyarko E."/>
            <person name="Jarju S."/>
            <person name="Secka A."/>
            <person name="Antonio M."/>
            <person name="Oren A."/>
            <person name="Chaudhuri R."/>
            <person name="La Ragione R.M."/>
            <person name="Hildebrand F."/>
            <person name="Pallen M.J."/>
        </authorList>
    </citation>
    <scope>NUCLEOTIDE SEQUENCE [LARGE SCALE GENOMIC DNA]</scope>
    <source>
        <strain evidence="7 8">Sa3CVN1</strain>
    </source>
</reference>
<comment type="similarity">
    <text evidence="2">Belongs to the glycosyltransferase 2 family.</text>
</comment>
<dbReference type="CDD" id="cd04186">
    <property type="entry name" value="GT_2_like_c"/>
    <property type="match status" value="1"/>
</dbReference>
<name>A0ABR8PPW3_9CLOT</name>
<dbReference type="InterPro" id="IPR029044">
    <property type="entry name" value="Nucleotide-diphossugar_trans"/>
</dbReference>
<proteinExistence type="inferred from homology"/>
<dbReference type="RefSeq" id="WP_191767631.1">
    <property type="nucleotide sequence ID" value="NZ_JACSRA010000003.1"/>
</dbReference>
<protein>
    <submittedName>
        <fullName evidence="7">Glycosyltransferase family 2 protein</fullName>
    </submittedName>
</protein>
<comment type="caution">
    <text evidence="7">The sequence shown here is derived from an EMBL/GenBank/DDBJ whole genome shotgun (WGS) entry which is preliminary data.</text>
</comment>
<keyword evidence="3" id="KW-0328">Glycosyltransferase</keyword>
<accession>A0ABR8PPW3</accession>
<dbReference type="Pfam" id="PF00535">
    <property type="entry name" value="Glycos_transf_2"/>
    <property type="match status" value="1"/>
</dbReference>
<dbReference type="SUPFAM" id="SSF53448">
    <property type="entry name" value="Nucleotide-diphospho-sugar transferases"/>
    <property type="match status" value="1"/>
</dbReference>
<evidence type="ECO:0000313" key="7">
    <source>
        <dbReference type="EMBL" id="MBD7910212.1"/>
    </source>
</evidence>
<evidence type="ECO:0000313" key="8">
    <source>
        <dbReference type="Proteomes" id="UP000627781"/>
    </source>
</evidence>
<evidence type="ECO:0000256" key="3">
    <source>
        <dbReference type="ARBA" id="ARBA00022676"/>
    </source>
</evidence>
<feature type="transmembrane region" description="Helical" evidence="5">
    <location>
        <begin position="247"/>
        <end position="267"/>
    </location>
</feature>
<evidence type="ECO:0000256" key="2">
    <source>
        <dbReference type="ARBA" id="ARBA00006739"/>
    </source>
</evidence>
<evidence type="ECO:0000256" key="4">
    <source>
        <dbReference type="ARBA" id="ARBA00022679"/>
    </source>
</evidence>
<comment type="pathway">
    <text evidence="1">Cell wall biogenesis; cell wall polysaccharide biosynthesis.</text>
</comment>
<evidence type="ECO:0000256" key="5">
    <source>
        <dbReference type="SAM" id="Phobius"/>
    </source>
</evidence>
<evidence type="ECO:0000259" key="6">
    <source>
        <dbReference type="Pfam" id="PF00535"/>
    </source>
</evidence>
<keyword evidence="5" id="KW-0812">Transmembrane</keyword>
<organism evidence="7 8">
    <name type="scientific">Clostridium cibarium</name>
    <dbReference type="NCBI Taxonomy" id="2762247"/>
    <lineage>
        <taxon>Bacteria</taxon>
        <taxon>Bacillati</taxon>
        <taxon>Bacillota</taxon>
        <taxon>Clostridia</taxon>
        <taxon>Eubacteriales</taxon>
        <taxon>Clostridiaceae</taxon>
        <taxon>Clostridium</taxon>
    </lineage>
</organism>
<sequence>MGVSVVIPNYNGEKYLKACLESLMEQTLKPEEIIIVDNNSKDGSIEYIKNNFNDKVTLICLEDNYGFSKAVNEGIKKSESEFVALLNNDTQLHKDWLKELYNCMKSDEQIFSCCSKMLRFDNREIIDDAGDEYTLFGWGSKIGDGKLSSDYEESREVFSSCAGAAIYRSSILEEIGLFDENFFAYLEDMDISYRARVYGYKNYFSAKAKIYHIGSATSGSKHNSFKVKLSARNNIYLIYKNMPNSQIVLNFIFIFAGVVIKWIYFIMKGLGRDYISGVLEGLKTKSKIHRLSMKNNLYNYRQIQKMLFKNTINLLKRG</sequence>
<dbReference type="PANTHER" id="PTHR43179:SF12">
    <property type="entry name" value="GALACTOFURANOSYLTRANSFERASE GLFT2"/>
    <property type="match status" value="1"/>
</dbReference>
<gene>
    <name evidence="7" type="ORF">H9661_02475</name>
</gene>
<keyword evidence="4" id="KW-0808">Transferase</keyword>
<feature type="domain" description="Glycosyltransferase 2-like" evidence="6">
    <location>
        <begin position="4"/>
        <end position="175"/>
    </location>
</feature>
<dbReference type="PANTHER" id="PTHR43179">
    <property type="entry name" value="RHAMNOSYLTRANSFERASE WBBL"/>
    <property type="match status" value="1"/>
</dbReference>
<dbReference type="EMBL" id="JACSRA010000003">
    <property type="protein sequence ID" value="MBD7910212.1"/>
    <property type="molecule type" value="Genomic_DNA"/>
</dbReference>
<keyword evidence="5" id="KW-1133">Transmembrane helix</keyword>
<dbReference type="Gene3D" id="3.90.550.10">
    <property type="entry name" value="Spore Coat Polysaccharide Biosynthesis Protein SpsA, Chain A"/>
    <property type="match status" value="1"/>
</dbReference>
<dbReference type="Proteomes" id="UP000627781">
    <property type="component" value="Unassembled WGS sequence"/>
</dbReference>
<dbReference type="InterPro" id="IPR001173">
    <property type="entry name" value="Glyco_trans_2-like"/>
</dbReference>
<keyword evidence="8" id="KW-1185">Reference proteome</keyword>